<evidence type="ECO:0000313" key="2">
    <source>
        <dbReference type="EMBL" id="CAF1056668.1"/>
    </source>
</evidence>
<organism evidence="2 3">
    <name type="scientific">Brachionus calyciflorus</name>
    <dbReference type="NCBI Taxonomy" id="104777"/>
    <lineage>
        <taxon>Eukaryota</taxon>
        <taxon>Metazoa</taxon>
        <taxon>Spiralia</taxon>
        <taxon>Gnathifera</taxon>
        <taxon>Rotifera</taxon>
        <taxon>Eurotatoria</taxon>
        <taxon>Monogononta</taxon>
        <taxon>Pseudotrocha</taxon>
        <taxon>Ploima</taxon>
        <taxon>Brachionidae</taxon>
        <taxon>Brachionus</taxon>
    </lineage>
</organism>
<protein>
    <submittedName>
        <fullName evidence="2">Uncharacterized protein</fullName>
    </submittedName>
</protein>
<feature type="non-terminal residue" evidence="2">
    <location>
        <position position="1"/>
    </location>
</feature>
<comment type="caution">
    <text evidence="2">The sequence shown here is derived from an EMBL/GenBank/DDBJ whole genome shotgun (WGS) entry which is preliminary data.</text>
</comment>
<sequence length="239" mass="27897">KTLTDTESSSENEESVGDLLQKEQDEVEEEFDCPLSPVYILADLLSTNHHIEFNLNKESVRSILEEVIPKKKLNYSSVCGGYFTKLNGQITSPDIYIFPSSNYIATEKFLNTFLKKKFRSSPFQQLETIAPIGIIARKSIILSNGQNAEIYFTHINFHRNDNTKIQLMNTYDLQPCRIMYEYAKNKFYCSEWFARGGKMIYDERNPSQEFIQKYKTKGFVFEDNVYEPPNYDTKDINYI</sequence>
<reference evidence="2" key="1">
    <citation type="submission" date="2021-02" db="EMBL/GenBank/DDBJ databases">
        <authorList>
            <person name="Nowell W R."/>
        </authorList>
    </citation>
    <scope>NUCLEOTIDE SEQUENCE</scope>
    <source>
        <strain evidence="2">Ploen Becks lab</strain>
    </source>
</reference>
<name>A0A814KVM9_9BILA</name>
<gene>
    <name evidence="2" type="ORF">OXX778_LOCUS19086</name>
</gene>
<dbReference type="AlphaFoldDB" id="A0A814KVM9"/>
<dbReference type="EMBL" id="CAJNOC010005597">
    <property type="protein sequence ID" value="CAF1056668.1"/>
    <property type="molecule type" value="Genomic_DNA"/>
</dbReference>
<evidence type="ECO:0000313" key="3">
    <source>
        <dbReference type="Proteomes" id="UP000663879"/>
    </source>
</evidence>
<proteinExistence type="predicted"/>
<keyword evidence="3" id="KW-1185">Reference proteome</keyword>
<accession>A0A814KVM9</accession>
<feature type="region of interest" description="Disordered" evidence="1">
    <location>
        <begin position="1"/>
        <end position="23"/>
    </location>
</feature>
<dbReference type="Proteomes" id="UP000663879">
    <property type="component" value="Unassembled WGS sequence"/>
</dbReference>
<evidence type="ECO:0000256" key="1">
    <source>
        <dbReference type="SAM" id="MobiDB-lite"/>
    </source>
</evidence>